<evidence type="ECO:0000256" key="1">
    <source>
        <dbReference type="SAM" id="MobiDB-lite"/>
    </source>
</evidence>
<evidence type="ECO:0000313" key="3">
    <source>
        <dbReference type="EMBL" id="SEO75579.1"/>
    </source>
</evidence>
<dbReference type="Gene3D" id="3.30.720.110">
    <property type="match status" value="1"/>
</dbReference>
<feature type="domain" description="VOC" evidence="2">
    <location>
        <begin position="5"/>
        <end position="129"/>
    </location>
</feature>
<name>A0A1H8S951_9ACTN</name>
<feature type="region of interest" description="Disordered" evidence="1">
    <location>
        <begin position="130"/>
        <end position="150"/>
    </location>
</feature>
<gene>
    <name evidence="3" type="ORF">SAMN05216267_104050</name>
</gene>
<dbReference type="Gene3D" id="3.30.720.120">
    <property type="match status" value="1"/>
</dbReference>
<dbReference type="Pfam" id="PF00903">
    <property type="entry name" value="Glyoxalase"/>
    <property type="match status" value="1"/>
</dbReference>
<dbReference type="InterPro" id="IPR004360">
    <property type="entry name" value="Glyas_Fos-R_dOase_dom"/>
</dbReference>
<dbReference type="STRING" id="310780.SAMN05216267_104050"/>
<reference evidence="3 4" key="1">
    <citation type="submission" date="2016-10" db="EMBL/GenBank/DDBJ databases">
        <authorList>
            <person name="de Groot N.N."/>
        </authorList>
    </citation>
    <scope>NUCLEOTIDE SEQUENCE [LARGE SCALE GENOMIC DNA]</scope>
    <source>
        <strain evidence="3 4">CGMCC 4.2026</strain>
    </source>
</reference>
<sequence>MAEPPTIYPGLRYRDARGAMSLLKDAFGFTEVARYENEDGSIAHAELAYGNGMVMLGSIREEPDTPYGRARGRLGPASLYVVVKDADAHHDRAVAMGAVVVMPLTDQEYGSREYAVHDPEGNVWTFGTYVPQATPADPQEPCDPPAPSDT</sequence>
<accession>A0A1H8S951</accession>
<organism evidence="3 4">
    <name type="scientific">Actinacidiphila rubida</name>
    <dbReference type="NCBI Taxonomy" id="310780"/>
    <lineage>
        <taxon>Bacteria</taxon>
        <taxon>Bacillati</taxon>
        <taxon>Actinomycetota</taxon>
        <taxon>Actinomycetes</taxon>
        <taxon>Kitasatosporales</taxon>
        <taxon>Streptomycetaceae</taxon>
        <taxon>Actinacidiphila</taxon>
    </lineage>
</organism>
<dbReference type="OrthoDB" id="9806868at2"/>
<dbReference type="PANTHER" id="PTHR34109">
    <property type="entry name" value="BNAUNNG04460D PROTEIN-RELATED"/>
    <property type="match status" value="1"/>
</dbReference>
<dbReference type="InterPro" id="IPR029068">
    <property type="entry name" value="Glyas_Bleomycin-R_OHBP_Dase"/>
</dbReference>
<evidence type="ECO:0000313" key="4">
    <source>
        <dbReference type="Proteomes" id="UP000181951"/>
    </source>
</evidence>
<dbReference type="InterPro" id="IPR037523">
    <property type="entry name" value="VOC_core"/>
</dbReference>
<dbReference type="PROSITE" id="PS51819">
    <property type="entry name" value="VOC"/>
    <property type="match status" value="1"/>
</dbReference>
<proteinExistence type="predicted"/>
<feature type="compositionally biased region" description="Pro residues" evidence="1">
    <location>
        <begin position="141"/>
        <end position="150"/>
    </location>
</feature>
<keyword evidence="4" id="KW-1185">Reference proteome</keyword>
<dbReference type="PANTHER" id="PTHR34109:SF1">
    <property type="entry name" value="VOC DOMAIN-CONTAINING PROTEIN"/>
    <property type="match status" value="1"/>
</dbReference>
<dbReference type="SUPFAM" id="SSF54593">
    <property type="entry name" value="Glyoxalase/Bleomycin resistance protein/Dihydroxybiphenyl dioxygenase"/>
    <property type="match status" value="1"/>
</dbReference>
<protein>
    <submittedName>
        <fullName evidence="3">Uncharacterized conserved protein PhnB, glyoxalase superfamily</fullName>
    </submittedName>
</protein>
<dbReference type="AlphaFoldDB" id="A0A1H8S951"/>
<evidence type="ECO:0000259" key="2">
    <source>
        <dbReference type="PROSITE" id="PS51819"/>
    </source>
</evidence>
<dbReference type="RefSeq" id="WP_075018002.1">
    <property type="nucleotide sequence ID" value="NZ_FODD01000040.1"/>
</dbReference>
<dbReference type="EMBL" id="FODD01000040">
    <property type="protein sequence ID" value="SEO75579.1"/>
    <property type="molecule type" value="Genomic_DNA"/>
</dbReference>
<dbReference type="Proteomes" id="UP000181951">
    <property type="component" value="Unassembled WGS sequence"/>
</dbReference>